<organism evidence="5 6">
    <name type="scientific">Pontibacter aydingkolensis</name>
    <dbReference type="NCBI Taxonomy" id="1911536"/>
    <lineage>
        <taxon>Bacteria</taxon>
        <taxon>Pseudomonadati</taxon>
        <taxon>Bacteroidota</taxon>
        <taxon>Cytophagia</taxon>
        <taxon>Cytophagales</taxon>
        <taxon>Hymenobacteraceae</taxon>
        <taxon>Pontibacter</taxon>
    </lineage>
</organism>
<dbReference type="InterPro" id="IPR029063">
    <property type="entry name" value="SAM-dependent_MTases_sf"/>
</dbReference>
<dbReference type="EMBL" id="JAHYXK010000006">
    <property type="protein sequence ID" value="MBW7467265.1"/>
    <property type="molecule type" value="Genomic_DNA"/>
</dbReference>
<feature type="domain" description="Methyltransferase type 11" evidence="4">
    <location>
        <begin position="43"/>
        <end position="129"/>
    </location>
</feature>
<dbReference type="InterPro" id="IPR051052">
    <property type="entry name" value="Diverse_substrate_MTase"/>
</dbReference>
<dbReference type="PANTHER" id="PTHR44942:SF4">
    <property type="entry name" value="METHYLTRANSFERASE TYPE 11 DOMAIN-CONTAINING PROTEIN"/>
    <property type="match status" value="1"/>
</dbReference>
<reference evidence="5 6" key="1">
    <citation type="journal article" date="2016" name="Int. J. Syst. Evol. Microbiol.">
        <title>Pontibacter aydingkolensis sp. nov., isolated from soil of a salt lake.</title>
        <authorList>
            <person name="Osman G."/>
            <person name="Zhang T."/>
            <person name="Lou K."/>
            <person name="Gao Y."/>
            <person name="Chang W."/>
            <person name="Lin Q."/>
            <person name="Yang H.M."/>
            <person name="Huo X.D."/>
            <person name="Wang N."/>
        </authorList>
    </citation>
    <scope>NUCLEOTIDE SEQUENCE [LARGE SCALE GENOMIC DNA]</scope>
    <source>
        <strain evidence="5 6">KACC 19255</strain>
    </source>
</reference>
<keyword evidence="6" id="KW-1185">Reference proteome</keyword>
<keyword evidence="2 5" id="KW-0489">Methyltransferase</keyword>
<evidence type="ECO:0000256" key="3">
    <source>
        <dbReference type="ARBA" id="ARBA00022679"/>
    </source>
</evidence>
<dbReference type="Gene3D" id="3.40.50.150">
    <property type="entry name" value="Vaccinia Virus protein VP39"/>
    <property type="match status" value="1"/>
</dbReference>
<name>A0ABS7CU04_9BACT</name>
<dbReference type="SUPFAM" id="SSF53335">
    <property type="entry name" value="S-adenosyl-L-methionine-dependent methyltransferases"/>
    <property type="match status" value="1"/>
</dbReference>
<comment type="similarity">
    <text evidence="1">Belongs to the methyltransferase superfamily.</text>
</comment>
<keyword evidence="3" id="KW-0808">Transferase</keyword>
<dbReference type="PANTHER" id="PTHR44942">
    <property type="entry name" value="METHYLTRANSF_11 DOMAIN-CONTAINING PROTEIN"/>
    <property type="match status" value="1"/>
</dbReference>
<dbReference type="Proteomes" id="UP000813018">
    <property type="component" value="Unassembled WGS sequence"/>
</dbReference>
<evidence type="ECO:0000256" key="2">
    <source>
        <dbReference type="ARBA" id="ARBA00022603"/>
    </source>
</evidence>
<sequence>MAYQHKDNFSAQSAAYAAFRPHYPQALYDFLFALPVVIQTAWDCGTGNGQVASVLAEKYKHVYATDISEAQLQKATIKPNITYTKAGAEASGLADQSINLITVAQAVHWFDFDAFHKEVKRVAKPGAFITIWGYGLLSISHEIDTIITYFYKHTTGPYWDSERRHLDVAYNTIPFPYKEVSCPGFEIKATWTREQFMGYLSSWSSVQHYIKQQGTSPLPDLKAQLLEQWPDGKSIEVTFPVFMRIGKV</sequence>
<evidence type="ECO:0000256" key="1">
    <source>
        <dbReference type="ARBA" id="ARBA00008361"/>
    </source>
</evidence>
<evidence type="ECO:0000313" key="6">
    <source>
        <dbReference type="Proteomes" id="UP000813018"/>
    </source>
</evidence>
<evidence type="ECO:0000313" key="5">
    <source>
        <dbReference type="EMBL" id="MBW7467265.1"/>
    </source>
</evidence>
<dbReference type="Pfam" id="PF08241">
    <property type="entry name" value="Methyltransf_11"/>
    <property type="match status" value="1"/>
</dbReference>
<dbReference type="InterPro" id="IPR013216">
    <property type="entry name" value="Methyltransf_11"/>
</dbReference>
<gene>
    <name evidence="5" type="ORF">K0O23_09305</name>
</gene>
<comment type="caution">
    <text evidence="5">The sequence shown here is derived from an EMBL/GenBank/DDBJ whole genome shotgun (WGS) entry which is preliminary data.</text>
</comment>
<accession>A0ABS7CU04</accession>
<proteinExistence type="inferred from homology"/>
<protein>
    <submittedName>
        <fullName evidence="5">Class I SAM-dependent methyltransferase</fullName>
    </submittedName>
</protein>
<dbReference type="CDD" id="cd02440">
    <property type="entry name" value="AdoMet_MTases"/>
    <property type="match status" value="1"/>
</dbReference>
<dbReference type="GO" id="GO:0008168">
    <property type="term" value="F:methyltransferase activity"/>
    <property type="evidence" value="ECO:0007669"/>
    <property type="project" value="UniProtKB-KW"/>
</dbReference>
<evidence type="ECO:0000259" key="4">
    <source>
        <dbReference type="Pfam" id="PF08241"/>
    </source>
</evidence>
<dbReference type="GO" id="GO:0032259">
    <property type="term" value="P:methylation"/>
    <property type="evidence" value="ECO:0007669"/>
    <property type="project" value="UniProtKB-KW"/>
</dbReference>